<dbReference type="OrthoDB" id="6654917at2"/>
<name>A0A6P1QV18_9FLAO</name>
<organism evidence="1 2">
    <name type="scientific">Bergeyella cardium</name>
    <dbReference type="NCBI Taxonomy" id="1585976"/>
    <lineage>
        <taxon>Bacteria</taxon>
        <taxon>Pseudomonadati</taxon>
        <taxon>Bacteroidota</taxon>
        <taxon>Flavobacteriia</taxon>
        <taxon>Flavobacteriales</taxon>
        <taxon>Weeksellaceae</taxon>
        <taxon>Bergeyella</taxon>
    </lineage>
</organism>
<proteinExistence type="predicted"/>
<keyword evidence="2" id="KW-1185">Reference proteome</keyword>
<dbReference type="KEGG" id="bcad:DBX24_08285"/>
<sequence>MKNLFSILGVFIFSITFAQKNAPDFIDCYRDKGTNFCLKKDKTFLVVGFGTFITGTWELKEIQTKKKIKNQKFIELTPYRPELPFSVFGRKNPNIKTGYQIKYSTTDKEMISDSVYIGGSLSQMQAFYNPSPNCFSSTKDTYKGKNLPKEFILADLNTHELRYSEKSEVKYTDQFSFQTDGYNDFIIDYMPADDKNSGIFRFPIGAKGIINLDGKPLEKQETFSEDDLEFLKKAPTQNFYLDENFRIELIDEILFPKEFSYSQYERQLDEKKNGKYKKIPLKHSLLQDFKPLKTTLFHAECEGESKNLKRKIYSGE</sequence>
<accession>A0A6P1QV18</accession>
<dbReference type="EMBL" id="CP029149">
    <property type="protein sequence ID" value="QHN65876.1"/>
    <property type="molecule type" value="Genomic_DNA"/>
</dbReference>
<reference evidence="1 2" key="1">
    <citation type="submission" date="2018-04" db="EMBL/GenBank/DDBJ databases">
        <title>Characteristic and Complete Genome Sequencing of A Novel Member of Infective Endocarditis Causative Bacteria: Bergeyella cardium QL-PH.</title>
        <authorList>
            <person name="Pan H."/>
            <person name="Sun E."/>
            <person name="Zhang Y."/>
        </authorList>
    </citation>
    <scope>NUCLEOTIDE SEQUENCE [LARGE SCALE GENOMIC DNA]</scope>
    <source>
        <strain evidence="1 2">HPQL</strain>
    </source>
</reference>
<dbReference type="Proteomes" id="UP000464318">
    <property type="component" value="Chromosome"/>
</dbReference>
<dbReference type="RefSeq" id="WP_120489094.1">
    <property type="nucleotide sequence ID" value="NZ_CP029149.1"/>
</dbReference>
<dbReference type="AlphaFoldDB" id="A0A6P1QV18"/>
<evidence type="ECO:0000313" key="2">
    <source>
        <dbReference type="Proteomes" id="UP000464318"/>
    </source>
</evidence>
<protein>
    <submittedName>
        <fullName evidence="1">Uncharacterized protein</fullName>
    </submittedName>
</protein>
<evidence type="ECO:0000313" key="1">
    <source>
        <dbReference type="EMBL" id="QHN65876.1"/>
    </source>
</evidence>
<gene>
    <name evidence="1" type="ORF">DBX24_08285</name>
</gene>